<evidence type="ECO:0000256" key="14">
    <source>
        <dbReference type="PIRSR" id="PIRSR001355-1"/>
    </source>
</evidence>
<comment type="pathway">
    <text evidence="1 13">Amine and polyamine biosynthesis; S-adenosylmethioninamine biosynthesis; S-adenosylmethioninamine from S-adenosyl-L-methionine: step 1/1.</text>
</comment>
<dbReference type="Gene3D" id="3.60.90.10">
    <property type="entry name" value="S-adenosylmethionine decarboxylase"/>
    <property type="match status" value="1"/>
</dbReference>
<accession>A0AAD9NSS1</accession>
<evidence type="ECO:0000313" key="20">
    <source>
        <dbReference type="Proteomes" id="UP001209878"/>
    </source>
</evidence>
<keyword evidence="8 13" id="KW-0865">Zymogen</keyword>
<dbReference type="PROSITE" id="PS01336">
    <property type="entry name" value="ADOMETDC"/>
    <property type="match status" value="1"/>
</dbReference>
<evidence type="ECO:0000256" key="1">
    <source>
        <dbReference type="ARBA" id="ARBA00004911"/>
    </source>
</evidence>
<dbReference type="Pfam" id="PF01536">
    <property type="entry name" value="SAM_decarbox"/>
    <property type="match status" value="1"/>
</dbReference>
<evidence type="ECO:0000256" key="16">
    <source>
        <dbReference type="PIRSR" id="PIRSR001355-3"/>
    </source>
</evidence>
<keyword evidence="7 13" id="KW-0620">Polyamine biosynthesis</keyword>
<evidence type="ECO:0000256" key="6">
    <source>
        <dbReference type="ARBA" id="ARBA00023066"/>
    </source>
</evidence>
<dbReference type="InterPro" id="IPR018166">
    <property type="entry name" value="S-AdoMet_deCO2ase_CS"/>
</dbReference>
<evidence type="ECO:0000256" key="15">
    <source>
        <dbReference type="PIRSR" id="PIRSR001355-2"/>
    </source>
</evidence>
<evidence type="ECO:0000256" key="8">
    <source>
        <dbReference type="ARBA" id="ARBA00023145"/>
    </source>
</evidence>
<dbReference type="GO" id="GO:0004014">
    <property type="term" value="F:adenosylmethionine decarboxylase activity"/>
    <property type="evidence" value="ECO:0007669"/>
    <property type="project" value="UniProtKB-EC"/>
</dbReference>
<dbReference type="InterPro" id="IPR016067">
    <property type="entry name" value="S-AdoMet_deCO2ase_core"/>
</dbReference>
<dbReference type="PANTHER" id="PTHR11570">
    <property type="entry name" value="S-ADENOSYLMETHIONINE DECARBOXYLASE"/>
    <property type="match status" value="1"/>
</dbReference>
<evidence type="ECO:0000256" key="12">
    <source>
        <dbReference type="ARBA" id="ARBA00048112"/>
    </source>
</evidence>
<keyword evidence="5 17" id="KW-0068">Autocatalytic cleavage</keyword>
<dbReference type="EMBL" id="JAODUO010000494">
    <property type="protein sequence ID" value="KAK2179378.1"/>
    <property type="molecule type" value="Genomic_DNA"/>
</dbReference>
<dbReference type="AlphaFoldDB" id="A0AAD9NSS1"/>
<dbReference type="GO" id="GO:0006597">
    <property type="term" value="P:spermine biosynthetic process"/>
    <property type="evidence" value="ECO:0007669"/>
    <property type="project" value="InterPro"/>
</dbReference>
<evidence type="ECO:0000256" key="13">
    <source>
        <dbReference type="PIRNR" id="PIRNR001355"/>
    </source>
</evidence>
<feature type="active site" description="Proton acceptor; for processing activity" evidence="14">
    <location>
        <position position="252"/>
    </location>
</feature>
<feature type="binding site" evidence="15">
    <location>
        <position position="7"/>
    </location>
    <ligand>
        <name>substrate</name>
    </ligand>
</feature>
<feature type="chain" id="PRO_5042324989" description="S-adenosylmethionine decarboxylase alpha chain" evidence="18">
    <location>
        <begin position="80"/>
        <end position="346"/>
    </location>
</feature>
<comment type="similarity">
    <text evidence="2 13">Belongs to the eukaryotic AdoMetDC family.</text>
</comment>
<keyword evidence="10 13" id="KW-0704">Schiff base</keyword>
<evidence type="ECO:0000313" key="19">
    <source>
        <dbReference type="EMBL" id="KAK2179378.1"/>
    </source>
</evidence>
<evidence type="ECO:0000256" key="18">
    <source>
        <dbReference type="PIRSR" id="PIRSR001355-5"/>
    </source>
</evidence>
<keyword evidence="4 13" id="KW-0210">Decarboxylase</keyword>
<dbReference type="PIRSF" id="PIRSF001355">
    <property type="entry name" value="S-AdenosylMet_decarboxylase"/>
    <property type="match status" value="1"/>
</dbReference>
<evidence type="ECO:0000256" key="3">
    <source>
        <dbReference type="ARBA" id="ARBA00022691"/>
    </source>
</evidence>
<evidence type="ECO:0000256" key="11">
    <source>
        <dbReference type="ARBA" id="ARBA00023317"/>
    </source>
</evidence>
<feature type="binding site" evidence="15">
    <location>
        <position position="256"/>
    </location>
    <ligand>
        <name>substrate</name>
    </ligand>
</feature>
<dbReference type="NCBIfam" id="TIGR00535">
    <property type="entry name" value="SAM_DCase"/>
    <property type="match status" value="1"/>
</dbReference>
<comment type="caution">
    <text evidence="19">The sequence shown here is derived from an EMBL/GenBank/DDBJ whole genome shotgun (WGS) entry which is preliminary data.</text>
</comment>
<comment type="cofactor">
    <cofactor evidence="13">
        <name>pyruvate</name>
        <dbReference type="ChEBI" id="CHEBI:15361"/>
    </cofactor>
    <text evidence="13">Binds 1 pyruvoyl group covalently per subunit.</text>
</comment>
<protein>
    <recommendedName>
        <fullName evidence="13">S-adenosylmethionine decarboxylase proenzyme</fullName>
        <ecNumber evidence="13">4.1.1.50</ecNumber>
    </recommendedName>
</protein>
<feature type="active site" description="Proton acceptor; for processing activity" evidence="14">
    <location>
        <position position="238"/>
    </location>
</feature>
<feature type="site" description="Cleavage (non-hydrolytic); by autolysis" evidence="17">
    <location>
        <begin position="79"/>
        <end position="80"/>
    </location>
</feature>
<feature type="chain" id="PRO_5042324990" description="S-adenosylmethionine decarboxylase beta chain" evidence="18">
    <location>
        <begin position="1"/>
        <end position="79"/>
    </location>
</feature>
<feature type="modified residue" description="Pyruvic acid (Ser); by autocatalysis" evidence="16">
    <location>
        <position position="80"/>
    </location>
</feature>
<dbReference type="InterPro" id="IPR001985">
    <property type="entry name" value="S-AdoMet_decarboxylase_euk"/>
</dbReference>
<evidence type="ECO:0000256" key="10">
    <source>
        <dbReference type="ARBA" id="ARBA00023270"/>
    </source>
</evidence>
<dbReference type="Proteomes" id="UP001209878">
    <property type="component" value="Unassembled WGS sequence"/>
</dbReference>
<evidence type="ECO:0000256" key="9">
    <source>
        <dbReference type="ARBA" id="ARBA00023239"/>
    </source>
</evidence>
<feature type="binding site" evidence="15">
    <location>
        <position position="232"/>
    </location>
    <ligand>
        <name>substrate</name>
    </ligand>
</feature>
<evidence type="ECO:0000256" key="17">
    <source>
        <dbReference type="PIRSR" id="PIRSR001355-4"/>
    </source>
</evidence>
<sequence length="346" mass="39777">MNEEGFFEGTEKLLEVWFSSSLSDGKSDEARYTEAGGRIAGPDLRRIDRSLWEDLLKLVHCEIISMKSDKDMDAYVLSESSMFVSKNRFILKTCGRTSLLHAVEPLLSLVQSECDMDRVDDLFYSRKKYTRPELQPAVHQNFNTEMNHLDSLFDNGAAYALGRMNADCWYLYTIDNIGVLQPDQTLEVLMQDLDPDVMDIFSVEHSHSADEAGRTSGVSQLMPDMIIDHFLFEPHGYSMNGILPNGQYITVHVTPEPHCSYVSFETNVAEESYRELITKVIKLFKPGKFLLTVFANKDSLAKNFYKELSRLNCFEAYHRCDHEYCQFKNYNLTFTSYLRPPALPPR</sequence>
<dbReference type="SUPFAM" id="SSF56276">
    <property type="entry name" value="S-adenosylmethionine decarboxylase"/>
    <property type="match status" value="1"/>
</dbReference>
<dbReference type="GO" id="GO:0005829">
    <property type="term" value="C:cytosol"/>
    <property type="evidence" value="ECO:0007669"/>
    <property type="project" value="TreeGrafter"/>
</dbReference>
<evidence type="ECO:0000256" key="2">
    <source>
        <dbReference type="ARBA" id="ARBA00008466"/>
    </source>
</evidence>
<proteinExistence type="inferred from homology"/>
<keyword evidence="9 13" id="KW-0456">Lyase</keyword>
<keyword evidence="20" id="KW-1185">Reference proteome</keyword>
<evidence type="ECO:0000256" key="5">
    <source>
        <dbReference type="ARBA" id="ARBA00022813"/>
    </source>
</evidence>
<gene>
    <name evidence="19" type="ORF">NP493_494g04022</name>
</gene>
<reference evidence="19" key="1">
    <citation type="journal article" date="2023" name="Mol. Biol. Evol.">
        <title>Third-Generation Sequencing Reveals the Adaptive Role of the Epigenome in Three Deep-Sea Polychaetes.</title>
        <authorList>
            <person name="Perez M."/>
            <person name="Aroh O."/>
            <person name="Sun Y."/>
            <person name="Lan Y."/>
            <person name="Juniper S.K."/>
            <person name="Young C.R."/>
            <person name="Angers B."/>
            <person name="Qian P.Y."/>
        </authorList>
    </citation>
    <scope>NUCLEOTIDE SEQUENCE</scope>
    <source>
        <strain evidence="19">R07B-5</strain>
    </source>
</reference>
<feature type="binding site" evidence="15">
    <location>
        <position position="79"/>
    </location>
    <ligand>
        <name>substrate</name>
    </ligand>
</feature>
<evidence type="ECO:0000256" key="4">
    <source>
        <dbReference type="ARBA" id="ARBA00022793"/>
    </source>
</evidence>
<keyword evidence="6 13" id="KW-0745">Spermidine biosynthesis</keyword>
<keyword evidence="3 13" id="KW-0949">S-adenosyl-L-methionine</keyword>
<feature type="active site" description="Proton donor; for catalytic activity" evidence="14">
    <location>
        <position position="94"/>
    </location>
</feature>
<organism evidence="19 20">
    <name type="scientific">Ridgeia piscesae</name>
    <name type="common">Tubeworm</name>
    <dbReference type="NCBI Taxonomy" id="27915"/>
    <lineage>
        <taxon>Eukaryota</taxon>
        <taxon>Metazoa</taxon>
        <taxon>Spiralia</taxon>
        <taxon>Lophotrochozoa</taxon>
        <taxon>Annelida</taxon>
        <taxon>Polychaeta</taxon>
        <taxon>Sedentaria</taxon>
        <taxon>Canalipalpata</taxon>
        <taxon>Sabellida</taxon>
        <taxon>Siboglinidae</taxon>
        <taxon>Ridgeia</taxon>
    </lineage>
</organism>
<dbReference type="InterPro" id="IPR048283">
    <property type="entry name" value="AdoMetDC-like"/>
</dbReference>
<dbReference type="PANTHER" id="PTHR11570:SF0">
    <property type="entry name" value="S-ADENOSYLMETHIONINE DECARBOXYLASE PROENZYME"/>
    <property type="match status" value="1"/>
</dbReference>
<comment type="catalytic activity">
    <reaction evidence="12 13">
        <text>S-adenosyl-L-methionine + H(+) = S-adenosyl 3-(methylsulfanyl)propylamine + CO2</text>
        <dbReference type="Rhea" id="RHEA:15981"/>
        <dbReference type="ChEBI" id="CHEBI:15378"/>
        <dbReference type="ChEBI" id="CHEBI:16526"/>
        <dbReference type="ChEBI" id="CHEBI:57443"/>
        <dbReference type="ChEBI" id="CHEBI:59789"/>
        <dbReference type="EC" id="4.1.1.50"/>
    </reaction>
</comment>
<evidence type="ECO:0000256" key="7">
    <source>
        <dbReference type="ARBA" id="ARBA00023115"/>
    </source>
</evidence>
<dbReference type="EC" id="4.1.1.50" evidence="13"/>
<keyword evidence="11 13" id="KW-0670">Pyruvate</keyword>
<feature type="active site" description="Schiff-base intermediate with substrate; via pyruvic acid" evidence="14">
    <location>
        <position position="80"/>
    </location>
</feature>
<dbReference type="GO" id="GO:0008295">
    <property type="term" value="P:spermidine biosynthetic process"/>
    <property type="evidence" value="ECO:0007669"/>
    <property type="project" value="UniProtKB-KW"/>
</dbReference>
<name>A0AAD9NSS1_RIDPI</name>